<keyword evidence="4" id="KW-0964">Secreted</keyword>
<dbReference type="GO" id="GO:0005549">
    <property type="term" value="F:odorant binding"/>
    <property type="evidence" value="ECO:0007669"/>
    <property type="project" value="InterPro"/>
</dbReference>
<name>A0A336MXC6_CULSO</name>
<dbReference type="SUPFAM" id="SSF47565">
    <property type="entry name" value="Insect pheromone/odorant-binding proteins"/>
    <property type="match status" value="1"/>
</dbReference>
<reference evidence="9" key="1">
    <citation type="submission" date="2018-07" db="EMBL/GenBank/DDBJ databases">
        <authorList>
            <person name="Quirk P.G."/>
            <person name="Krulwich T.A."/>
        </authorList>
    </citation>
    <scope>NUCLEOTIDE SEQUENCE</scope>
</reference>
<evidence type="ECO:0000256" key="7">
    <source>
        <dbReference type="SAM" id="SignalP"/>
    </source>
</evidence>
<evidence type="ECO:0000256" key="2">
    <source>
        <dbReference type="ARBA" id="ARBA00008098"/>
    </source>
</evidence>
<evidence type="ECO:0000256" key="4">
    <source>
        <dbReference type="ARBA" id="ARBA00022525"/>
    </source>
</evidence>
<dbReference type="OMA" id="NTENCNH"/>
<feature type="domain" description="OBP47-like" evidence="8">
    <location>
        <begin position="39"/>
        <end position="184"/>
    </location>
</feature>
<accession>A0A336MXC6</accession>
<comment type="subcellular location">
    <subcellularLocation>
        <location evidence="1">Secreted</location>
    </subcellularLocation>
</comment>
<dbReference type="Gene3D" id="1.10.238.270">
    <property type="match status" value="1"/>
</dbReference>
<gene>
    <name evidence="9" type="primary">CSON008666</name>
</gene>
<evidence type="ECO:0000313" key="9">
    <source>
        <dbReference type="EMBL" id="SSX34830.1"/>
    </source>
</evidence>
<organism evidence="9">
    <name type="scientific">Culicoides sonorensis</name>
    <name type="common">Biting midge</name>
    <dbReference type="NCBI Taxonomy" id="179676"/>
    <lineage>
        <taxon>Eukaryota</taxon>
        <taxon>Metazoa</taxon>
        <taxon>Ecdysozoa</taxon>
        <taxon>Arthropoda</taxon>
        <taxon>Hexapoda</taxon>
        <taxon>Insecta</taxon>
        <taxon>Pterygota</taxon>
        <taxon>Neoptera</taxon>
        <taxon>Endopterygota</taxon>
        <taxon>Diptera</taxon>
        <taxon>Nematocera</taxon>
        <taxon>Chironomoidea</taxon>
        <taxon>Ceratopogonidae</taxon>
        <taxon>Ceratopogoninae</taxon>
        <taxon>Culicoides</taxon>
        <taxon>Monoculicoides</taxon>
    </lineage>
</organism>
<dbReference type="VEuPathDB" id="VectorBase:CSON008666"/>
<evidence type="ECO:0000256" key="1">
    <source>
        <dbReference type="ARBA" id="ARBA00004613"/>
    </source>
</evidence>
<evidence type="ECO:0000259" key="8">
    <source>
        <dbReference type="Pfam" id="PF22651"/>
    </source>
</evidence>
<keyword evidence="3" id="KW-0813">Transport</keyword>
<dbReference type="EMBL" id="UFQT01003303">
    <property type="protein sequence ID" value="SSX34830.1"/>
    <property type="molecule type" value="Genomic_DNA"/>
</dbReference>
<feature type="chain" id="PRO_5016391002" evidence="7">
    <location>
        <begin position="20"/>
        <end position="195"/>
    </location>
</feature>
<dbReference type="AlphaFoldDB" id="A0A336MXC6"/>
<dbReference type="InterPro" id="IPR036728">
    <property type="entry name" value="PBP_GOBP_sf"/>
</dbReference>
<dbReference type="InterPro" id="IPR054577">
    <property type="entry name" value="OBP47-like_dom"/>
</dbReference>
<sequence length="195" mass="21251">MALILSIFCLLVAQSFVIAQDNCDSGPNNTDPNDCCATPMLVSIDIISECLTKYGDMQKRINELPGPRRGCCIGDCITEKMGVNPTGDGNIDRDGLRKKLVEYLKGDTTFADTLNTAIDKCFAIADTKADEYKAAFELKPAFEGEKICHPISGKTLGCISNEIFLNCPAGVWKASDECDAIKAYVQRCETIPRHA</sequence>
<keyword evidence="6" id="KW-0552">Olfaction</keyword>
<keyword evidence="5" id="KW-0716">Sensory transduction</keyword>
<evidence type="ECO:0000256" key="5">
    <source>
        <dbReference type="ARBA" id="ARBA00022606"/>
    </source>
</evidence>
<dbReference type="GO" id="GO:0005576">
    <property type="term" value="C:extracellular region"/>
    <property type="evidence" value="ECO:0007669"/>
    <property type="project" value="UniProtKB-SubCell"/>
</dbReference>
<keyword evidence="7" id="KW-0732">Signal</keyword>
<dbReference type="Pfam" id="PF22651">
    <property type="entry name" value="OBP47_like"/>
    <property type="match status" value="1"/>
</dbReference>
<feature type="signal peptide" evidence="7">
    <location>
        <begin position="1"/>
        <end position="19"/>
    </location>
</feature>
<dbReference type="PANTHER" id="PTHR21066:SF3">
    <property type="entry name" value="IP02236P"/>
    <property type="match status" value="1"/>
</dbReference>
<dbReference type="PANTHER" id="PTHR21066">
    <property type="entry name" value="ODORANT-BINDING PROTEIN 59A-RELATED"/>
    <property type="match status" value="1"/>
</dbReference>
<comment type="similarity">
    <text evidence="2">Belongs to the PBP/GOBP family.</text>
</comment>
<evidence type="ECO:0000256" key="6">
    <source>
        <dbReference type="ARBA" id="ARBA00022725"/>
    </source>
</evidence>
<protein>
    <submittedName>
        <fullName evidence="9">CSON008666 protein</fullName>
    </submittedName>
</protein>
<dbReference type="GO" id="GO:0007608">
    <property type="term" value="P:sensory perception of smell"/>
    <property type="evidence" value="ECO:0007669"/>
    <property type="project" value="UniProtKB-KW"/>
</dbReference>
<evidence type="ECO:0000256" key="3">
    <source>
        <dbReference type="ARBA" id="ARBA00022448"/>
    </source>
</evidence>
<dbReference type="InterPro" id="IPR052295">
    <property type="entry name" value="Odorant-binding_protein"/>
</dbReference>
<proteinExistence type="inferred from homology"/>